<keyword evidence="3" id="KW-1185">Reference proteome</keyword>
<dbReference type="Proteomes" id="UP001652394">
    <property type="component" value="Unassembled WGS sequence"/>
</dbReference>
<protein>
    <submittedName>
        <fullName evidence="2">Stage III sporulation protein AG</fullName>
    </submittedName>
</protein>
<dbReference type="EMBL" id="JAOQJX010000017">
    <property type="protein sequence ID" value="MCU6748162.1"/>
    <property type="molecule type" value="Genomic_DNA"/>
</dbReference>
<reference evidence="2 3" key="1">
    <citation type="journal article" date="2021" name="ISME Commun">
        <title>Automated analysis of genomic sequences facilitates high-throughput and comprehensive description of bacteria.</title>
        <authorList>
            <person name="Hitch T.C.A."/>
        </authorList>
    </citation>
    <scope>NUCLEOTIDE SEQUENCE [LARGE SCALE GENOMIC DNA]</scope>
    <source>
        <strain evidence="2 3">H2_18</strain>
    </source>
</reference>
<evidence type="ECO:0000313" key="2">
    <source>
        <dbReference type="EMBL" id="MCU6748162.1"/>
    </source>
</evidence>
<evidence type="ECO:0000256" key="1">
    <source>
        <dbReference type="SAM" id="MobiDB-lite"/>
    </source>
</evidence>
<organism evidence="2 3">
    <name type="scientific">Faecalicatena acetigenes</name>
    <dbReference type="NCBI Taxonomy" id="2981790"/>
    <lineage>
        <taxon>Bacteria</taxon>
        <taxon>Bacillati</taxon>
        <taxon>Bacillota</taxon>
        <taxon>Clostridia</taxon>
        <taxon>Lachnospirales</taxon>
        <taxon>Lachnospiraceae</taxon>
        <taxon>Faecalicatena</taxon>
    </lineage>
</organism>
<feature type="region of interest" description="Disordered" evidence="1">
    <location>
        <begin position="101"/>
        <end position="152"/>
    </location>
</feature>
<dbReference type="RefSeq" id="WP_059069744.1">
    <property type="nucleotide sequence ID" value="NZ_JAOQJX010000017.1"/>
</dbReference>
<comment type="caution">
    <text evidence="2">The sequence shown here is derived from an EMBL/GenBank/DDBJ whole genome shotgun (WGS) entry which is preliminary data.</text>
</comment>
<feature type="compositionally biased region" description="Polar residues" evidence="1">
    <location>
        <begin position="122"/>
        <end position="148"/>
    </location>
</feature>
<gene>
    <name evidence="2" type="ORF">OCV51_10945</name>
</gene>
<name>A0ABT2TD44_9FIRM</name>
<accession>A0ABT2TD44</accession>
<evidence type="ECO:0000313" key="3">
    <source>
        <dbReference type="Proteomes" id="UP001652394"/>
    </source>
</evidence>
<proteinExistence type="predicted"/>
<sequence>MENKWKEWLSKIKKNEKLPKKNQILILLLAGILLLVIVFPVPEDDKKEEEKIQAQFQEQTEDQSMSAYQEYLERRTAEALEEVEGVGKVSVMLTLRSSAQKVIEKDQQTSSQSTEEADSEGGTRSTTDNSSDKTSVYEQGADGSQSPYVSKELTPEVEGVVVVADGGDNAVTVQNISEAVQALFGVEAHKIKIMKRHSTS</sequence>